<protein>
    <submittedName>
        <fullName evidence="1">Uncharacterized protein</fullName>
    </submittedName>
</protein>
<evidence type="ECO:0000313" key="2">
    <source>
        <dbReference type="Proteomes" id="UP000217895"/>
    </source>
</evidence>
<keyword evidence="2" id="KW-1185">Reference proteome</keyword>
<dbReference type="AlphaFoldDB" id="A0A1Z4JSJ3"/>
<organism evidence="1 2">
    <name type="scientific">Leptolyngbya boryana NIES-2135</name>
    <dbReference type="NCBI Taxonomy" id="1973484"/>
    <lineage>
        <taxon>Bacteria</taxon>
        <taxon>Bacillati</taxon>
        <taxon>Cyanobacteriota</taxon>
        <taxon>Cyanophyceae</taxon>
        <taxon>Leptolyngbyales</taxon>
        <taxon>Leptolyngbyaceae</taxon>
        <taxon>Leptolyngbya group</taxon>
        <taxon>Leptolyngbya</taxon>
    </lineage>
</organism>
<evidence type="ECO:0000313" key="1">
    <source>
        <dbReference type="EMBL" id="BAY59741.1"/>
    </source>
</evidence>
<proteinExistence type="predicted"/>
<gene>
    <name evidence="1" type="ORF">NIES2135_66180</name>
</gene>
<keyword evidence="1" id="KW-0614">Plasmid</keyword>
<accession>A0A1Z4JSJ3</accession>
<dbReference type="Proteomes" id="UP000217895">
    <property type="component" value="Plasmid Plasmid2 dna"/>
</dbReference>
<name>A0A1Z4JSJ3_LEPBY</name>
<reference evidence="1 2" key="1">
    <citation type="submission" date="2017-06" db="EMBL/GenBank/DDBJ databases">
        <title>Genome sequencing of cyanobaciteial culture collection at National Institute for Environmental Studies (NIES).</title>
        <authorList>
            <person name="Hirose Y."/>
            <person name="Shimura Y."/>
            <person name="Fujisawa T."/>
            <person name="Nakamura Y."/>
            <person name="Kawachi M."/>
        </authorList>
    </citation>
    <scope>NUCLEOTIDE SEQUENCE [LARGE SCALE GENOMIC DNA]</scope>
    <source>
        <strain evidence="1 2">NIES-2135</strain>
        <plasmid evidence="2">Plasmid Plasmid2 dna</plasmid>
    </source>
</reference>
<dbReference type="EMBL" id="AP018205">
    <property type="protein sequence ID" value="BAY59741.1"/>
    <property type="molecule type" value="Genomic_DNA"/>
</dbReference>
<geneLocation type="plasmid" evidence="1">
    <name>plasmid2</name>
</geneLocation>
<sequence length="138" mass="15406">MVKLTNLSRHARSMLLFGAAVAGALFYTSPILAQTITWEIVPGTGGVSSMYPQGSDPDLFGANTVVRRGDRVNFDAEIDKQYVRYSGNCRTRQLFILKTGILDSTQQPRRIVQHEKGSWFTASLYQEKFLTKACGVNR</sequence>